<comment type="subcellular location">
    <subcellularLocation>
        <location evidence="1">Cell membrane</location>
        <topology evidence="1">Multi-pass membrane protein</topology>
    </subcellularLocation>
</comment>
<dbReference type="InterPro" id="IPR022791">
    <property type="entry name" value="L-PG_synthase/AglD"/>
</dbReference>
<dbReference type="KEGG" id="mah:MEALZ_3252"/>
<dbReference type="HOGENOM" id="CLU_048072_2_1_6"/>
<feature type="transmembrane region" description="Helical" evidence="6">
    <location>
        <begin position="125"/>
        <end position="143"/>
    </location>
</feature>
<keyword evidence="8" id="KW-1185">Reference proteome</keyword>
<feature type="transmembrane region" description="Helical" evidence="6">
    <location>
        <begin position="7"/>
        <end position="25"/>
    </location>
</feature>
<dbReference type="STRING" id="1091494.MEALZ_3252"/>
<dbReference type="PANTHER" id="PTHR40277:SF1">
    <property type="entry name" value="BLL5419 PROTEIN"/>
    <property type="match status" value="1"/>
</dbReference>
<evidence type="ECO:0000256" key="5">
    <source>
        <dbReference type="ARBA" id="ARBA00023136"/>
    </source>
</evidence>
<keyword evidence="2" id="KW-1003">Cell membrane</keyword>
<dbReference type="PATRIC" id="fig|271065.3.peg.3347"/>
<keyword evidence="4 6" id="KW-1133">Transmembrane helix</keyword>
<feature type="transmembrane region" description="Helical" evidence="6">
    <location>
        <begin position="149"/>
        <end position="174"/>
    </location>
</feature>
<evidence type="ECO:0008006" key="9">
    <source>
        <dbReference type="Google" id="ProtNLM"/>
    </source>
</evidence>
<evidence type="ECO:0000256" key="4">
    <source>
        <dbReference type="ARBA" id="ARBA00022989"/>
    </source>
</evidence>
<dbReference type="Proteomes" id="UP000008315">
    <property type="component" value="Chromosome"/>
</dbReference>
<evidence type="ECO:0000256" key="3">
    <source>
        <dbReference type="ARBA" id="ARBA00022692"/>
    </source>
</evidence>
<reference evidence="8" key="1">
    <citation type="journal article" date="2012" name="J. Bacteriol.">
        <title>Genome sequence of the haloalkaliphilic methanotrophic bacterium Methylomicrobium alcaliphilum 20Z.</title>
        <authorList>
            <person name="Vuilleumier S."/>
            <person name="Khmelenina V.N."/>
            <person name="Bringel F."/>
            <person name="Reshetnikov A.S."/>
            <person name="Lajus A."/>
            <person name="Mangenot S."/>
            <person name="Rouy Z."/>
            <person name="Op den Camp H.J."/>
            <person name="Jetten M.S."/>
            <person name="Dispirito A.A."/>
            <person name="Dunfield P."/>
            <person name="Klotz M.G."/>
            <person name="Semrau J.D."/>
            <person name="Stein L.Y."/>
            <person name="Barbe V."/>
            <person name="Medigue C."/>
            <person name="Trotsenko Y.A."/>
            <person name="Kalyuzhnaya M.G."/>
        </authorList>
    </citation>
    <scope>NUCLEOTIDE SEQUENCE [LARGE SCALE GENOMIC DNA]</scope>
    <source>
        <strain evidence="8">DSM 19304 / NCIMB 14124 / VKM B-2133 / 20Z</strain>
    </source>
</reference>
<feature type="transmembrane region" description="Helical" evidence="6">
    <location>
        <begin position="224"/>
        <end position="242"/>
    </location>
</feature>
<feature type="transmembrane region" description="Helical" evidence="6">
    <location>
        <begin position="200"/>
        <end position="218"/>
    </location>
</feature>
<proteinExistence type="predicted"/>
<feature type="transmembrane region" description="Helical" evidence="6">
    <location>
        <begin position="40"/>
        <end position="61"/>
    </location>
</feature>
<evidence type="ECO:0000313" key="7">
    <source>
        <dbReference type="EMBL" id="CCE24917.1"/>
    </source>
</evidence>
<keyword evidence="5 6" id="KW-0472">Membrane</keyword>
<evidence type="ECO:0000256" key="6">
    <source>
        <dbReference type="SAM" id="Phobius"/>
    </source>
</evidence>
<feature type="transmembrane region" description="Helical" evidence="6">
    <location>
        <begin position="271"/>
        <end position="293"/>
    </location>
</feature>
<sequence>MHKSKQWLTVIFRWFVAIGLLVIILNKTDSDLLWQTLRGFNPAFGLLLVVCHIAVLMLMAYRWRLIAQQLNVEAAYADYLKAIWIGALSGQIGPPLIFSEVARFKVLQDYGDNQSLIGSQVLDRLSGLVALVFILLLTLPLNWPLFAEIIPAATLLQSLAIFAISGVVLFRVVFSTKIRALMVRNNISEVMTLGQSHYELSSLIQLLLMFGFLLAAFGLGAPKLPFTLFTLLPFIFVGLTLLPISISDWGTREMFAVYVLSFAGLPAEESAAISIIYGFSYSLTTLLGLFFLLKK</sequence>
<keyword evidence="3 6" id="KW-0812">Transmembrane</keyword>
<dbReference type="GO" id="GO:0005886">
    <property type="term" value="C:plasma membrane"/>
    <property type="evidence" value="ECO:0007669"/>
    <property type="project" value="UniProtKB-SubCell"/>
</dbReference>
<dbReference type="Pfam" id="PF03706">
    <property type="entry name" value="LPG_synthase_TM"/>
    <property type="match status" value="1"/>
</dbReference>
<name>G4T4A6_META2</name>
<accession>G4T4A6</accession>
<gene>
    <name evidence="7" type="ordered locus">MEALZ_3252</name>
</gene>
<dbReference type="AlphaFoldDB" id="G4T4A6"/>
<evidence type="ECO:0000256" key="2">
    <source>
        <dbReference type="ARBA" id="ARBA00022475"/>
    </source>
</evidence>
<dbReference type="EMBL" id="FO082060">
    <property type="protein sequence ID" value="CCE24917.1"/>
    <property type="molecule type" value="Genomic_DNA"/>
</dbReference>
<dbReference type="RefSeq" id="WP_014149675.1">
    <property type="nucleotide sequence ID" value="NC_016112.1"/>
</dbReference>
<dbReference type="PANTHER" id="PTHR40277">
    <property type="entry name" value="BLL5419 PROTEIN"/>
    <property type="match status" value="1"/>
</dbReference>
<evidence type="ECO:0000256" key="1">
    <source>
        <dbReference type="ARBA" id="ARBA00004651"/>
    </source>
</evidence>
<organism evidence="7 8">
    <name type="scientific">Methylotuvimicrobium alcaliphilum (strain DSM 19304 / NCIMB 14124 / VKM B-2133 / 20Z)</name>
    <name type="common">Methylomicrobium alcaliphilum</name>
    <dbReference type="NCBI Taxonomy" id="1091494"/>
    <lineage>
        <taxon>Bacteria</taxon>
        <taxon>Pseudomonadati</taxon>
        <taxon>Pseudomonadota</taxon>
        <taxon>Gammaproteobacteria</taxon>
        <taxon>Methylococcales</taxon>
        <taxon>Methylococcaceae</taxon>
        <taxon>Methylotuvimicrobium</taxon>
    </lineage>
</organism>
<protein>
    <recommendedName>
        <fullName evidence="9">Flippase-like domain-containing protein</fullName>
    </recommendedName>
</protein>
<evidence type="ECO:0000313" key="8">
    <source>
        <dbReference type="Proteomes" id="UP000008315"/>
    </source>
</evidence>